<evidence type="ECO:0000313" key="1">
    <source>
        <dbReference type="EMBL" id="CAG7579830.1"/>
    </source>
</evidence>
<accession>A0A8D9CDJ5</accession>
<name>A0A8D9CDJ5_9VIRU</name>
<protein>
    <recommendedName>
        <fullName evidence="2">Lipoprotein</fullName>
    </recommendedName>
</protein>
<organism evidence="1">
    <name type="scientific">uncultured marine phage</name>
    <dbReference type="NCBI Taxonomy" id="707152"/>
    <lineage>
        <taxon>Viruses</taxon>
        <taxon>environmental samples</taxon>
    </lineage>
</organism>
<proteinExistence type="predicted"/>
<gene>
    <name evidence="1" type="ORF">SLAVMIC_00115</name>
</gene>
<reference evidence="1" key="1">
    <citation type="submission" date="2021-06" db="EMBL/GenBank/DDBJ databases">
        <authorList>
            <person name="Gannon L."/>
            <person name="Redgwell R T."/>
            <person name="Michniewski S."/>
            <person name="Harrison D C."/>
            <person name="Millard A."/>
        </authorList>
    </citation>
    <scope>NUCLEOTIDE SEQUENCE</scope>
</reference>
<evidence type="ECO:0008006" key="2">
    <source>
        <dbReference type="Google" id="ProtNLM"/>
    </source>
</evidence>
<sequence length="70" mass="8185">MKYLITGLTLALLSSCAINKNVEEDIIIRSTETIPHFHTHICIDGEEECFYFEEDTYETIDTIYYETSTR</sequence>
<dbReference type="EMBL" id="OU342829">
    <property type="protein sequence ID" value="CAG7579830.1"/>
    <property type="molecule type" value="Genomic_DNA"/>
</dbReference>